<dbReference type="InterPro" id="IPR050640">
    <property type="entry name" value="Bact_2-comp_sensor_kinase"/>
</dbReference>
<sequence length="512" mass="58067">MTFSANMAESTTSLSRPENALSYLIRQGLGWSLVALIWWAAAHGVDNVGFDLRFLAWDLYICSGYFAITHCLFRPLVRSLRARLPPPPWRYPLLLALPWAGILVLAAMEYLWFYLNGFSFELLAEQLPRKMLFHGIFLYAWLLCYQLAWVRRQTTDNIELAEKPRIYVLAQLGGWSIAGLLWYVLVVSGPLADSDTLWLLSWILLVCCVSLLLSHFVLRSYFQASADRPGGVLKKSLQLILLTLLCALMIMVAEAIWIPITGFGIRSQSGAQFLVVFAIKQGFFLFWSLVYLSWLASRQKELAETKRLLLEVAYQEAQLSGLKQQLNPHFLFNTLNSIRAMIIKDQNIARTMVSSMSNLLRYSLYLGEQNTLPLSRELEIVEEYLALEKIRYGERLRAGFALDNGLMDIPVLPMSLQTLVENAIKHNIQRTERGISLTIGAQRQGQELRLWVENEGQLQSEDSGGLGLKNIRQRLKLIFGDAAELSLTSPGENRVLAQMRYPSPGQATESPQ</sequence>
<name>A0ABX7QWR7_9GAMM</name>
<feature type="transmembrane region" description="Helical" evidence="1">
    <location>
        <begin position="239"/>
        <end position="260"/>
    </location>
</feature>
<dbReference type="PANTHER" id="PTHR34220:SF7">
    <property type="entry name" value="SENSOR HISTIDINE KINASE YPDA"/>
    <property type="match status" value="1"/>
</dbReference>
<feature type="transmembrane region" description="Helical" evidence="1">
    <location>
        <begin position="54"/>
        <end position="73"/>
    </location>
</feature>
<feature type="transmembrane region" description="Helical" evidence="1">
    <location>
        <begin position="21"/>
        <end position="42"/>
    </location>
</feature>
<gene>
    <name evidence="3" type="ORF">JYB85_09740</name>
</gene>
<evidence type="ECO:0000256" key="1">
    <source>
        <dbReference type="SAM" id="Phobius"/>
    </source>
</evidence>
<keyword evidence="1" id="KW-0812">Transmembrane</keyword>
<feature type="transmembrane region" description="Helical" evidence="1">
    <location>
        <begin position="93"/>
        <end position="112"/>
    </location>
</feature>
<reference evidence="3 4" key="1">
    <citation type="submission" date="2021-03" db="EMBL/GenBank/DDBJ databases">
        <title>Novel species identification of genus Shewanella.</title>
        <authorList>
            <person name="Liu G."/>
            <person name="Zhang Q."/>
        </authorList>
    </citation>
    <scope>NUCLEOTIDE SEQUENCE [LARGE SCALE GENOMIC DNA]</scope>
    <source>
        <strain evidence="3 4">FJAT-52962</strain>
    </source>
</reference>
<protein>
    <submittedName>
        <fullName evidence="3">Histidine kinase</fullName>
    </submittedName>
</protein>
<organism evidence="3 4">
    <name type="scientific">Shewanella sedimentimangrovi</name>
    <dbReference type="NCBI Taxonomy" id="2814293"/>
    <lineage>
        <taxon>Bacteria</taxon>
        <taxon>Pseudomonadati</taxon>
        <taxon>Pseudomonadota</taxon>
        <taxon>Gammaproteobacteria</taxon>
        <taxon>Alteromonadales</taxon>
        <taxon>Shewanellaceae</taxon>
        <taxon>Shewanella</taxon>
    </lineage>
</organism>
<dbReference type="Proteomes" id="UP000663207">
    <property type="component" value="Chromosome"/>
</dbReference>
<feature type="domain" description="Signal transduction histidine kinase internal region" evidence="2">
    <location>
        <begin position="317"/>
        <end position="396"/>
    </location>
</feature>
<dbReference type="EMBL" id="CP071502">
    <property type="protein sequence ID" value="QSX35674.1"/>
    <property type="molecule type" value="Genomic_DNA"/>
</dbReference>
<dbReference type="Gene3D" id="3.30.565.10">
    <property type="entry name" value="Histidine kinase-like ATPase, C-terminal domain"/>
    <property type="match status" value="1"/>
</dbReference>
<keyword evidence="4" id="KW-1185">Reference proteome</keyword>
<feature type="transmembrane region" description="Helical" evidence="1">
    <location>
        <begin position="197"/>
        <end position="218"/>
    </location>
</feature>
<proteinExistence type="predicted"/>
<dbReference type="RefSeq" id="WP_207379161.1">
    <property type="nucleotide sequence ID" value="NZ_CP071502.1"/>
</dbReference>
<dbReference type="SUPFAM" id="SSF55874">
    <property type="entry name" value="ATPase domain of HSP90 chaperone/DNA topoisomerase II/histidine kinase"/>
    <property type="match status" value="1"/>
</dbReference>
<dbReference type="GO" id="GO:0016301">
    <property type="term" value="F:kinase activity"/>
    <property type="evidence" value="ECO:0007669"/>
    <property type="project" value="UniProtKB-KW"/>
</dbReference>
<feature type="transmembrane region" description="Helical" evidence="1">
    <location>
        <begin position="272"/>
        <end position="297"/>
    </location>
</feature>
<keyword evidence="1" id="KW-0472">Membrane</keyword>
<dbReference type="Pfam" id="PF06580">
    <property type="entry name" value="His_kinase"/>
    <property type="match status" value="1"/>
</dbReference>
<dbReference type="PANTHER" id="PTHR34220">
    <property type="entry name" value="SENSOR HISTIDINE KINASE YPDA"/>
    <property type="match status" value="1"/>
</dbReference>
<keyword evidence="3" id="KW-0808">Transferase</keyword>
<dbReference type="InterPro" id="IPR036890">
    <property type="entry name" value="HATPase_C_sf"/>
</dbReference>
<keyword evidence="3" id="KW-0418">Kinase</keyword>
<evidence type="ECO:0000259" key="2">
    <source>
        <dbReference type="Pfam" id="PF06580"/>
    </source>
</evidence>
<keyword evidence="1" id="KW-1133">Transmembrane helix</keyword>
<evidence type="ECO:0000313" key="4">
    <source>
        <dbReference type="Proteomes" id="UP000663207"/>
    </source>
</evidence>
<accession>A0ABX7QWR7</accession>
<feature type="transmembrane region" description="Helical" evidence="1">
    <location>
        <begin position="132"/>
        <end position="150"/>
    </location>
</feature>
<dbReference type="InterPro" id="IPR010559">
    <property type="entry name" value="Sig_transdc_His_kin_internal"/>
</dbReference>
<evidence type="ECO:0000313" key="3">
    <source>
        <dbReference type="EMBL" id="QSX35674.1"/>
    </source>
</evidence>
<feature type="transmembrane region" description="Helical" evidence="1">
    <location>
        <begin position="166"/>
        <end position="185"/>
    </location>
</feature>